<keyword evidence="3" id="KW-0813">Transport</keyword>
<evidence type="ECO:0000256" key="5">
    <source>
        <dbReference type="ARBA" id="ARBA00022906"/>
    </source>
</evidence>
<evidence type="ECO:0000256" key="2">
    <source>
        <dbReference type="ARBA" id="ARBA00015915"/>
    </source>
</evidence>
<dbReference type="EMBL" id="CAADFT010000035">
    <property type="protein sequence ID" value="VFK44448.1"/>
    <property type="molecule type" value="Genomic_DNA"/>
</dbReference>
<evidence type="ECO:0000313" key="7">
    <source>
        <dbReference type="EMBL" id="VFK44448.1"/>
    </source>
</evidence>
<dbReference type="Gene3D" id="3.40.50.1980">
    <property type="entry name" value="Nitrogenase molybdenum iron protein domain"/>
    <property type="match status" value="2"/>
</dbReference>
<organism evidence="7">
    <name type="scientific">Candidatus Kentrum sp. TC</name>
    <dbReference type="NCBI Taxonomy" id="2126339"/>
    <lineage>
        <taxon>Bacteria</taxon>
        <taxon>Pseudomonadati</taxon>
        <taxon>Pseudomonadota</taxon>
        <taxon>Gammaproteobacteria</taxon>
        <taxon>Candidatus Kentrum</taxon>
    </lineage>
</organism>
<dbReference type="AlphaFoldDB" id="A0A450YSC9"/>
<dbReference type="InterPro" id="IPR050492">
    <property type="entry name" value="Bact_metal-bind_prot9"/>
</dbReference>
<comment type="similarity">
    <text evidence="1">Belongs to the bacterial solute-binding protein 9 family.</text>
</comment>
<keyword evidence="5" id="KW-0406">Ion transport</keyword>
<dbReference type="GO" id="GO:0006829">
    <property type="term" value="P:zinc ion transport"/>
    <property type="evidence" value="ECO:0007669"/>
    <property type="project" value="UniProtKB-KW"/>
</dbReference>
<protein>
    <recommendedName>
        <fullName evidence="2">High-affinity zinc uptake system protein ZnuA</fullName>
    </recommendedName>
</protein>
<accession>A0A450YSC9</accession>
<proteinExistence type="inferred from homology"/>
<gene>
    <name evidence="7" type="ORF">BECKTC1821E_GA0114239_103523</name>
</gene>
<keyword evidence="4" id="KW-0732">Signal</keyword>
<keyword evidence="5" id="KW-0864">Zinc transport</keyword>
<name>A0A450YSC9_9GAMM</name>
<dbReference type="SUPFAM" id="SSF53807">
    <property type="entry name" value="Helical backbone' metal receptor"/>
    <property type="match status" value="1"/>
</dbReference>
<evidence type="ECO:0000256" key="3">
    <source>
        <dbReference type="ARBA" id="ARBA00022448"/>
    </source>
</evidence>
<evidence type="ECO:0000256" key="1">
    <source>
        <dbReference type="ARBA" id="ARBA00011028"/>
    </source>
</evidence>
<dbReference type="Pfam" id="PF01297">
    <property type="entry name" value="ZnuA"/>
    <property type="match status" value="1"/>
</dbReference>
<evidence type="ECO:0000256" key="6">
    <source>
        <dbReference type="SAM" id="Phobius"/>
    </source>
</evidence>
<keyword evidence="6" id="KW-0812">Transmembrane</keyword>
<sequence length="367" mass="41283">MKDEKCGRVDKARGRIHLYFGRCGLRLYPSPTIRTPLTTRTWRLPFLLLAVFLCAPWVFAGDSFRQSPHAPLEVVASILPIHSLVSGVMQGVARPSLIVKGYGSPHTYRMRPSDAARLHNADLVFWIGDTLETFLRKPLSSLPETTRVIPLLKTPGLTLLRNRHGGAWHEHAVSSQAPVHSHPSETPESWALGYNPHIWLDPQNALQLTRAISRHLRQADPTHGLRYEANADALSKRIRALEKSLHRRLSPLRGIPYLVFHDAFPYLETRYGLHGVGSIVANPDEIPGARRIADLRAIMKRRRIRCILQEPQFSAKLIETVLEGADVNVGLLDPLGVDILPGPEHWFQMMEEHAEAMRACLSPNPRP</sequence>
<reference evidence="7" key="1">
    <citation type="submission" date="2019-02" db="EMBL/GenBank/DDBJ databases">
        <authorList>
            <person name="Gruber-Vodicka R. H."/>
            <person name="Seah K. B. B."/>
        </authorList>
    </citation>
    <scope>NUCLEOTIDE SEQUENCE</scope>
    <source>
        <strain evidence="7">BECK_BZ125</strain>
    </source>
</reference>
<dbReference type="PANTHER" id="PTHR42953:SF3">
    <property type="entry name" value="HIGH-AFFINITY ZINC UPTAKE SYSTEM PROTEIN ZNUA"/>
    <property type="match status" value="1"/>
</dbReference>
<feature type="transmembrane region" description="Helical" evidence="6">
    <location>
        <begin position="42"/>
        <end position="60"/>
    </location>
</feature>
<dbReference type="PANTHER" id="PTHR42953">
    <property type="entry name" value="HIGH-AFFINITY ZINC UPTAKE SYSTEM PROTEIN ZNUA-RELATED"/>
    <property type="match status" value="1"/>
</dbReference>
<keyword evidence="6" id="KW-0472">Membrane</keyword>
<keyword evidence="5" id="KW-0862">Zinc</keyword>
<keyword evidence="6" id="KW-1133">Transmembrane helix</keyword>
<dbReference type="GO" id="GO:0046872">
    <property type="term" value="F:metal ion binding"/>
    <property type="evidence" value="ECO:0007669"/>
    <property type="project" value="InterPro"/>
</dbReference>
<dbReference type="InterPro" id="IPR006127">
    <property type="entry name" value="ZnuA-like"/>
</dbReference>
<evidence type="ECO:0000256" key="4">
    <source>
        <dbReference type="ARBA" id="ARBA00022729"/>
    </source>
</evidence>